<sequence>MSTTAHAAKNNRGILSALLPGARIDNVTNKITVHAGTSNETITFNVGGTKFETYKSTLSAIPSSPLSKDSFLEKYYRPDHHDYFFDRDPAVFHCVLNFLRTGELHLSAGTCGPVVKSELAFWGVNELDIEECCWSRYSSWVSTLQALRKLEEDRNTNTQFGEYPMKEEPSCYRQMCRVVWRFFIEPTSSIAAQGYAYFSLFVIILSIFSFCAQTHSVFRVQEKVLTLRTSVSQLTTSPTSTPASLSNSSTTIGPNGDVFDVEYRDVAHPALYITDQICLLYFFIELVIRLVVSPAKVRFLTRPITVIEILALLPDIVDGLIRVITSSNYEYEKVMEGLNFLKLLRIMRILRLMRQVPGLWILFYTLKASVADLLLLLMFVSVGMLISASLVYFAERHAQSDFSSIPKCFWWAVITMTTVGYGDMSPVTPWGYLVGSITSIAGVLMVGFAVPVLVNNFIMYYSHTTSTMQRDRHQKASMANGASAGAGAGSGGGGFNFSMLGTFGKNVLGSAGGGMDEIRASRRNSRNVDITAERQRGGRAGGVKDSNDNDSVEADSFL</sequence>
<dbReference type="SUPFAM" id="SSF81324">
    <property type="entry name" value="Voltage-gated potassium channels"/>
    <property type="match status" value="1"/>
</dbReference>
<comment type="caution">
    <text evidence="15">The sequence shown here is derived from an EMBL/GenBank/DDBJ whole genome shotgun (WGS) entry which is preliminary data.</text>
</comment>
<feature type="transmembrane region" description="Helical" evidence="13">
    <location>
        <begin position="430"/>
        <end position="454"/>
    </location>
</feature>
<dbReference type="PANTHER" id="PTHR11537:SF252">
    <property type="entry name" value="POTASSIUM VOLTAGE-GATED CHANNEL PROTEIN SHAW"/>
    <property type="match status" value="1"/>
</dbReference>
<feature type="transmembrane region" description="Helical" evidence="13">
    <location>
        <begin position="195"/>
        <end position="218"/>
    </location>
</feature>
<reference evidence="15" key="1">
    <citation type="journal article" date="2023" name="G3 (Bethesda)">
        <title>A reference genome for the long-term kleptoplast-retaining sea slug Elysia crispata morphotype clarki.</title>
        <authorList>
            <person name="Eastman K.E."/>
            <person name="Pendleton A.L."/>
            <person name="Shaikh M.A."/>
            <person name="Suttiyut T."/>
            <person name="Ogas R."/>
            <person name="Tomko P."/>
            <person name="Gavelis G."/>
            <person name="Widhalm J.R."/>
            <person name="Wisecaver J.H."/>
        </authorList>
    </citation>
    <scope>NUCLEOTIDE SEQUENCE</scope>
    <source>
        <strain evidence="15">ECLA1</strain>
    </source>
</reference>
<evidence type="ECO:0000313" key="15">
    <source>
        <dbReference type="EMBL" id="KAK3789806.1"/>
    </source>
</evidence>
<dbReference type="GO" id="GO:0042734">
    <property type="term" value="C:presynaptic membrane"/>
    <property type="evidence" value="ECO:0007669"/>
    <property type="project" value="TreeGrafter"/>
</dbReference>
<dbReference type="GO" id="GO:0008076">
    <property type="term" value="C:voltage-gated potassium channel complex"/>
    <property type="evidence" value="ECO:0007669"/>
    <property type="project" value="InterPro"/>
</dbReference>
<dbReference type="GO" id="GO:0045211">
    <property type="term" value="C:postsynaptic membrane"/>
    <property type="evidence" value="ECO:0007669"/>
    <property type="project" value="TreeGrafter"/>
</dbReference>
<evidence type="ECO:0000313" key="16">
    <source>
        <dbReference type="Proteomes" id="UP001283361"/>
    </source>
</evidence>
<keyword evidence="11" id="KW-0407">Ion channel</keyword>
<keyword evidence="3" id="KW-0633">Potassium transport</keyword>
<organism evidence="15 16">
    <name type="scientific">Elysia crispata</name>
    <name type="common">lettuce slug</name>
    <dbReference type="NCBI Taxonomy" id="231223"/>
    <lineage>
        <taxon>Eukaryota</taxon>
        <taxon>Metazoa</taxon>
        <taxon>Spiralia</taxon>
        <taxon>Lophotrochozoa</taxon>
        <taxon>Mollusca</taxon>
        <taxon>Gastropoda</taxon>
        <taxon>Heterobranchia</taxon>
        <taxon>Euthyneura</taxon>
        <taxon>Panpulmonata</taxon>
        <taxon>Sacoglossa</taxon>
        <taxon>Placobranchoidea</taxon>
        <taxon>Plakobranchidae</taxon>
        <taxon>Elysia</taxon>
    </lineage>
</organism>
<dbReference type="PRINTS" id="PR00169">
    <property type="entry name" value="KCHANNEL"/>
</dbReference>
<evidence type="ECO:0000259" key="14">
    <source>
        <dbReference type="PROSITE" id="PS50097"/>
    </source>
</evidence>
<dbReference type="PRINTS" id="PR01498">
    <property type="entry name" value="SHAWCHANNEL"/>
</dbReference>
<evidence type="ECO:0000256" key="8">
    <source>
        <dbReference type="ARBA" id="ARBA00022989"/>
    </source>
</evidence>
<dbReference type="PANTHER" id="PTHR11537">
    <property type="entry name" value="VOLTAGE-GATED POTASSIUM CHANNEL"/>
    <property type="match status" value="1"/>
</dbReference>
<evidence type="ECO:0000256" key="10">
    <source>
        <dbReference type="ARBA" id="ARBA00023136"/>
    </source>
</evidence>
<keyword evidence="5" id="KW-0631">Potassium channel</keyword>
<keyword evidence="9" id="KW-0406">Ion transport</keyword>
<protein>
    <recommendedName>
        <fullName evidence="14">BTB domain-containing protein</fullName>
    </recommendedName>
</protein>
<dbReference type="PRINTS" id="PR01491">
    <property type="entry name" value="KVCHANNEL"/>
</dbReference>
<dbReference type="AlphaFoldDB" id="A0AAE1AMB3"/>
<keyword evidence="4 13" id="KW-0812">Transmembrane</keyword>
<evidence type="ECO:0000256" key="3">
    <source>
        <dbReference type="ARBA" id="ARBA00022538"/>
    </source>
</evidence>
<keyword evidence="10 13" id="KW-0472">Membrane</keyword>
<dbReference type="InterPro" id="IPR003974">
    <property type="entry name" value="K_chnl_volt-dep_Kv3"/>
</dbReference>
<dbReference type="Proteomes" id="UP001283361">
    <property type="component" value="Unassembled WGS sequence"/>
</dbReference>
<dbReference type="InterPro" id="IPR005821">
    <property type="entry name" value="Ion_trans_dom"/>
</dbReference>
<keyword evidence="7" id="KW-0630">Potassium</keyword>
<accession>A0AAE1AMB3</accession>
<dbReference type="GO" id="GO:0051260">
    <property type="term" value="P:protein homooligomerization"/>
    <property type="evidence" value="ECO:0007669"/>
    <property type="project" value="InterPro"/>
</dbReference>
<dbReference type="SMART" id="SM00225">
    <property type="entry name" value="BTB"/>
    <property type="match status" value="1"/>
</dbReference>
<name>A0AAE1AMB3_9GAST</name>
<dbReference type="Pfam" id="PF02214">
    <property type="entry name" value="BTB_2"/>
    <property type="match status" value="1"/>
</dbReference>
<feature type="transmembrane region" description="Helical" evidence="13">
    <location>
        <begin position="373"/>
        <end position="393"/>
    </location>
</feature>
<evidence type="ECO:0000256" key="7">
    <source>
        <dbReference type="ARBA" id="ARBA00022958"/>
    </source>
</evidence>
<keyword evidence="6" id="KW-0851">Voltage-gated channel</keyword>
<dbReference type="SUPFAM" id="SSF54695">
    <property type="entry name" value="POZ domain"/>
    <property type="match status" value="1"/>
</dbReference>
<keyword evidence="16" id="KW-1185">Reference proteome</keyword>
<evidence type="ECO:0000256" key="13">
    <source>
        <dbReference type="SAM" id="Phobius"/>
    </source>
</evidence>
<feature type="compositionally biased region" description="Acidic residues" evidence="12">
    <location>
        <begin position="548"/>
        <end position="558"/>
    </location>
</feature>
<feature type="region of interest" description="Disordered" evidence="12">
    <location>
        <begin position="519"/>
        <end position="558"/>
    </location>
</feature>
<dbReference type="InterPro" id="IPR011333">
    <property type="entry name" value="SKP1/BTB/POZ_sf"/>
</dbReference>
<keyword evidence="8 13" id="KW-1133">Transmembrane helix</keyword>
<dbReference type="GO" id="GO:0043679">
    <property type="term" value="C:axon terminus"/>
    <property type="evidence" value="ECO:0007669"/>
    <property type="project" value="TreeGrafter"/>
</dbReference>
<dbReference type="Gene3D" id="3.30.710.10">
    <property type="entry name" value="Potassium Channel Kv1.1, Chain A"/>
    <property type="match status" value="1"/>
</dbReference>
<evidence type="ECO:0000256" key="6">
    <source>
        <dbReference type="ARBA" id="ARBA00022882"/>
    </source>
</evidence>
<evidence type="ECO:0000256" key="11">
    <source>
        <dbReference type="ARBA" id="ARBA00023303"/>
    </source>
</evidence>
<evidence type="ECO:0000256" key="4">
    <source>
        <dbReference type="ARBA" id="ARBA00022692"/>
    </source>
</evidence>
<dbReference type="InterPro" id="IPR003131">
    <property type="entry name" value="T1-type_BTB"/>
</dbReference>
<dbReference type="GO" id="GO:0005251">
    <property type="term" value="F:delayed rectifier potassium channel activity"/>
    <property type="evidence" value="ECO:0007669"/>
    <property type="project" value="TreeGrafter"/>
</dbReference>
<feature type="domain" description="BTB" evidence="14">
    <location>
        <begin position="40"/>
        <end position="108"/>
    </location>
</feature>
<evidence type="ECO:0000256" key="1">
    <source>
        <dbReference type="ARBA" id="ARBA00004141"/>
    </source>
</evidence>
<dbReference type="GO" id="GO:0032809">
    <property type="term" value="C:neuronal cell body membrane"/>
    <property type="evidence" value="ECO:0007669"/>
    <property type="project" value="TreeGrafter"/>
</dbReference>
<dbReference type="Pfam" id="PF00520">
    <property type="entry name" value="Ion_trans"/>
    <property type="match status" value="1"/>
</dbReference>
<evidence type="ECO:0000256" key="5">
    <source>
        <dbReference type="ARBA" id="ARBA00022826"/>
    </source>
</evidence>
<dbReference type="InterPro" id="IPR027359">
    <property type="entry name" value="Volt_channel_dom_sf"/>
</dbReference>
<dbReference type="Gene3D" id="1.10.287.70">
    <property type="match status" value="1"/>
</dbReference>
<keyword evidence="2" id="KW-0813">Transport</keyword>
<dbReference type="EMBL" id="JAWDGP010001628">
    <property type="protein sequence ID" value="KAK3789806.1"/>
    <property type="molecule type" value="Genomic_DNA"/>
</dbReference>
<dbReference type="Gene3D" id="1.20.120.350">
    <property type="entry name" value="Voltage-gated potassium channels. Chain C"/>
    <property type="match status" value="1"/>
</dbReference>
<evidence type="ECO:0000256" key="9">
    <source>
        <dbReference type="ARBA" id="ARBA00023065"/>
    </source>
</evidence>
<dbReference type="PROSITE" id="PS50097">
    <property type="entry name" value="BTB"/>
    <property type="match status" value="1"/>
</dbReference>
<proteinExistence type="predicted"/>
<dbReference type="InterPro" id="IPR028325">
    <property type="entry name" value="VG_K_chnl"/>
</dbReference>
<evidence type="ECO:0000256" key="2">
    <source>
        <dbReference type="ARBA" id="ARBA00022448"/>
    </source>
</evidence>
<evidence type="ECO:0000256" key="12">
    <source>
        <dbReference type="SAM" id="MobiDB-lite"/>
    </source>
</evidence>
<dbReference type="FunFam" id="1.10.287.70:FF:000002">
    <property type="entry name" value="Potassium voltage-gated channel subfamily a member"/>
    <property type="match status" value="1"/>
</dbReference>
<gene>
    <name evidence="15" type="ORF">RRG08_036099</name>
</gene>
<dbReference type="InterPro" id="IPR000210">
    <property type="entry name" value="BTB/POZ_dom"/>
</dbReference>
<dbReference type="GO" id="GO:0032590">
    <property type="term" value="C:dendrite membrane"/>
    <property type="evidence" value="ECO:0007669"/>
    <property type="project" value="TreeGrafter"/>
</dbReference>
<dbReference type="GO" id="GO:0001508">
    <property type="term" value="P:action potential"/>
    <property type="evidence" value="ECO:0007669"/>
    <property type="project" value="TreeGrafter"/>
</dbReference>
<comment type="subcellular location">
    <subcellularLocation>
        <location evidence="1">Membrane</location>
        <topology evidence="1">Multi-pass membrane protein</topology>
    </subcellularLocation>
</comment>
<dbReference type="InterPro" id="IPR003968">
    <property type="entry name" value="K_chnl_volt-dep_Kv"/>
</dbReference>